<evidence type="ECO:0000256" key="8">
    <source>
        <dbReference type="SAM" id="MobiDB-lite"/>
    </source>
</evidence>
<dbReference type="EMBL" id="LWCA01000356">
    <property type="protein sequence ID" value="OAF68969.1"/>
    <property type="molecule type" value="Genomic_DNA"/>
</dbReference>
<dbReference type="SMART" id="SM00389">
    <property type="entry name" value="HOX"/>
    <property type="match status" value="1"/>
</dbReference>
<dbReference type="Gene3D" id="1.10.10.60">
    <property type="entry name" value="Homeodomain-like"/>
    <property type="match status" value="1"/>
</dbReference>
<dbReference type="Proteomes" id="UP000078046">
    <property type="component" value="Unassembled WGS sequence"/>
</dbReference>
<dbReference type="PROSITE" id="PS50071">
    <property type="entry name" value="HOMEOBOX_2"/>
    <property type="match status" value="1"/>
</dbReference>
<keyword evidence="4 6" id="KW-0371">Homeobox</keyword>
<dbReference type="InterPro" id="IPR017970">
    <property type="entry name" value="Homeobox_CS"/>
</dbReference>
<feature type="region of interest" description="Disordered" evidence="8">
    <location>
        <begin position="232"/>
        <end position="252"/>
    </location>
</feature>
<organism evidence="10 11">
    <name type="scientific">Intoshia linei</name>
    <dbReference type="NCBI Taxonomy" id="1819745"/>
    <lineage>
        <taxon>Eukaryota</taxon>
        <taxon>Metazoa</taxon>
        <taxon>Spiralia</taxon>
        <taxon>Lophotrochozoa</taxon>
        <taxon>Mesozoa</taxon>
        <taxon>Orthonectida</taxon>
        <taxon>Rhopaluridae</taxon>
        <taxon>Intoshia</taxon>
    </lineage>
</organism>
<dbReference type="SUPFAM" id="SSF46689">
    <property type="entry name" value="Homeodomain-like"/>
    <property type="match status" value="1"/>
</dbReference>
<dbReference type="PANTHER" id="PTHR45793">
    <property type="entry name" value="HOMEOBOX PROTEIN"/>
    <property type="match status" value="1"/>
</dbReference>
<comment type="caution">
    <text evidence="10">The sequence shown here is derived from an EMBL/GenBank/DDBJ whole genome shotgun (WGS) entry which is preliminary data.</text>
</comment>
<evidence type="ECO:0000256" key="5">
    <source>
        <dbReference type="ARBA" id="ARBA00023242"/>
    </source>
</evidence>
<name>A0A177B3W4_9BILA</name>
<dbReference type="GO" id="GO:0005634">
    <property type="term" value="C:nucleus"/>
    <property type="evidence" value="ECO:0007669"/>
    <property type="project" value="UniProtKB-SubCell"/>
</dbReference>
<sequence>MDLKHVYTDLTNVDLENQQDVNNKDEMDHKILKIPRLPHCDINVSKLSFHNELCIANTYQDSYGFTPINRPEKIEKSIRQCVINDKTNLNTEKGLMSQNFINSQVARDFRPKYCVDEEKNNFYETINGKILTKSPPKKCRRERTTFTGQQLHMLISIFNKSQYPDIFMREDMASRINISESRIQVWFKNRRAKYRNDNKKLKKQDIAKTYKTIIKEQNNVHINDMNNLNPQMFQSNEFNKNFDDEDNQKNNN</sequence>
<dbReference type="InterPro" id="IPR001356">
    <property type="entry name" value="HD"/>
</dbReference>
<dbReference type="PANTHER" id="PTHR45793:SF5">
    <property type="entry name" value="HOMEOTIC PROTEIN OCELLILESS"/>
    <property type="match status" value="1"/>
</dbReference>
<evidence type="ECO:0000313" key="11">
    <source>
        <dbReference type="Proteomes" id="UP000078046"/>
    </source>
</evidence>
<dbReference type="AlphaFoldDB" id="A0A177B3W4"/>
<evidence type="ECO:0000256" key="4">
    <source>
        <dbReference type="ARBA" id="ARBA00023155"/>
    </source>
</evidence>
<dbReference type="OrthoDB" id="6159439at2759"/>
<feature type="domain" description="Homeobox" evidence="9">
    <location>
        <begin position="137"/>
        <end position="197"/>
    </location>
</feature>
<proteinExistence type="predicted"/>
<feature type="DNA-binding region" description="Homeobox" evidence="6">
    <location>
        <begin position="139"/>
        <end position="198"/>
    </location>
</feature>
<dbReference type="PROSITE" id="PS00027">
    <property type="entry name" value="HOMEOBOX_1"/>
    <property type="match status" value="1"/>
</dbReference>
<dbReference type="CDD" id="cd00086">
    <property type="entry name" value="homeodomain"/>
    <property type="match status" value="1"/>
</dbReference>
<keyword evidence="3 6" id="KW-0238">DNA-binding</keyword>
<dbReference type="GO" id="GO:0000981">
    <property type="term" value="F:DNA-binding transcription factor activity, RNA polymerase II-specific"/>
    <property type="evidence" value="ECO:0007669"/>
    <property type="project" value="InterPro"/>
</dbReference>
<evidence type="ECO:0000313" key="10">
    <source>
        <dbReference type="EMBL" id="OAF68969.1"/>
    </source>
</evidence>
<evidence type="ECO:0000256" key="2">
    <source>
        <dbReference type="ARBA" id="ARBA00022473"/>
    </source>
</evidence>
<evidence type="ECO:0000259" key="9">
    <source>
        <dbReference type="PROSITE" id="PS50071"/>
    </source>
</evidence>
<keyword evidence="2" id="KW-0217">Developmental protein</keyword>
<dbReference type="Pfam" id="PF00046">
    <property type="entry name" value="Homeodomain"/>
    <property type="match status" value="1"/>
</dbReference>
<protein>
    <submittedName>
        <fullName evidence="10">Homeobox protein EgHBX4</fullName>
    </submittedName>
</protein>
<dbReference type="GO" id="GO:0000978">
    <property type="term" value="F:RNA polymerase II cis-regulatory region sequence-specific DNA binding"/>
    <property type="evidence" value="ECO:0007669"/>
    <property type="project" value="TreeGrafter"/>
</dbReference>
<gene>
    <name evidence="10" type="ORF">A3Q56_03270</name>
</gene>
<keyword evidence="5 6" id="KW-0539">Nucleus</keyword>
<dbReference type="InterPro" id="IPR009057">
    <property type="entry name" value="Homeodomain-like_sf"/>
</dbReference>
<evidence type="ECO:0000256" key="3">
    <source>
        <dbReference type="ARBA" id="ARBA00023125"/>
    </source>
</evidence>
<dbReference type="FunFam" id="1.10.10.60:FF:000679">
    <property type="entry name" value="Homeobox protein aristaless"/>
    <property type="match status" value="1"/>
</dbReference>
<evidence type="ECO:0000256" key="1">
    <source>
        <dbReference type="ARBA" id="ARBA00004123"/>
    </source>
</evidence>
<keyword evidence="11" id="KW-1185">Reference proteome</keyword>
<reference evidence="10 11" key="1">
    <citation type="submission" date="2016-04" db="EMBL/GenBank/DDBJ databases">
        <title>The genome of Intoshia linei affirms orthonectids as highly simplified spiralians.</title>
        <authorList>
            <person name="Mikhailov K.V."/>
            <person name="Slusarev G.S."/>
            <person name="Nikitin M.A."/>
            <person name="Logacheva M.D."/>
            <person name="Penin A."/>
            <person name="Aleoshin V."/>
            <person name="Panchin Y.V."/>
        </authorList>
    </citation>
    <scope>NUCLEOTIDE SEQUENCE [LARGE SCALE GENOMIC DNA]</scope>
    <source>
        <strain evidence="10">Intl2013</strain>
        <tissue evidence="10">Whole animal</tissue>
    </source>
</reference>
<accession>A0A177B3W4</accession>
<comment type="subcellular location">
    <subcellularLocation>
        <location evidence="1 6 7">Nucleus</location>
    </subcellularLocation>
</comment>
<evidence type="ECO:0000256" key="6">
    <source>
        <dbReference type="PROSITE-ProRule" id="PRU00108"/>
    </source>
</evidence>
<evidence type="ECO:0000256" key="7">
    <source>
        <dbReference type="RuleBase" id="RU000682"/>
    </source>
</evidence>